<evidence type="ECO:0000313" key="5">
    <source>
        <dbReference type="Proteomes" id="UP001140513"/>
    </source>
</evidence>
<dbReference type="GO" id="GO:0008142">
    <property type="term" value="F:oxysterol binding"/>
    <property type="evidence" value="ECO:0007669"/>
    <property type="project" value="TreeGrafter"/>
</dbReference>
<sequence length="490" mass="54355">MSNSIASNRSTLKEFLASIATIQGDLSNITAPPFVLGEFSTVELPQYWADHPSLFVAPALEKDPEKRALLVLKWFLGSLRNQQYAGRKEEDGVKKPLNAFLGELFLGSWKDGSGETRLVSEQVSHHPPVTACYLWNDKHGIRAEGFTQQEITFSGSVSIKQKGYAILHIDEYQEDYLIPVPNVKVKGILSGTPYPELVSDYSIISSNGIVSEIKFEGKSLLGFGGGSKNSFEARTYRTDAPKDDLYTAKGSWNGKFSIHDARSGNEIEEFDVSAKNSIPITVADRSEQDPWESRRAWAGVIDALQRGDMKGTTDAKSIVEEGQRQMRRDEDAGDKQWQRVFFRKQDNDPIFDKLSAADKGSFTVDPESGIWKINSDAIANIKKPYHGDLLPTGQVFKNESIQTKDEVNDPESGSVQHTPKTAQQLHSEQSGISGTSMEPTEGMQQMNLEDRAGSAQKEAMPSREANISQQKVQDMQAEAMLRGKYQSAPH</sequence>
<reference evidence="4" key="1">
    <citation type="submission" date="2022-10" db="EMBL/GenBank/DDBJ databases">
        <title>Tapping the CABI collections for fungal endophytes: first genome assemblies for Collariella, Neodidymelliopsis, Ascochyta clinopodiicola, Didymella pomorum, Didymosphaeria variabile, Neocosmospora piperis and Neocucurbitaria cava.</title>
        <authorList>
            <person name="Hill R."/>
        </authorList>
    </citation>
    <scope>NUCLEOTIDE SEQUENCE</scope>
    <source>
        <strain evidence="4">IMI 356815</strain>
    </source>
</reference>
<dbReference type="InterPro" id="IPR018494">
    <property type="entry name" value="Oxysterol-bd_CS"/>
</dbReference>
<comment type="caution">
    <text evidence="4">The sequence shown here is derived from an EMBL/GenBank/DDBJ whole genome shotgun (WGS) entry which is preliminary data.</text>
</comment>
<dbReference type="Gene3D" id="3.30.70.3490">
    <property type="match status" value="1"/>
</dbReference>
<dbReference type="EMBL" id="JAPEUX010000005">
    <property type="protein sequence ID" value="KAJ4352295.1"/>
    <property type="molecule type" value="Genomic_DNA"/>
</dbReference>
<dbReference type="InterPro" id="IPR000648">
    <property type="entry name" value="Oxysterol-bd"/>
</dbReference>
<evidence type="ECO:0000256" key="2">
    <source>
        <dbReference type="RuleBase" id="RU003844"/>
    </source>
</evidence>
<evidence type="ECO:0008006" key="6">
    <source>
        <dbReference type="Google" id="ProtNLM"/>
    </source>
</evidence>
<dbReference type="Gene3D" id="2.40.160.120">
    <property type="match status" value="1"/>
</dbReference>
<dbReference type="PANTHER" id="PTHR10972">
    <property type="entry name" value="OXYSTEROL-BINDING PROTEIN-RELATED"/>
    <property type="match status" value="1"/>
</dbReference>
<organism evidence="4 5">
    <name type="scientific">Didymosphaeria variabile</name>
    <dbReference type="NCBI Taxonomy" id="1932322"/>
    <lineage>
        <taxon>Eukaryota</taxon>
        <taxon>Fungi</taxon>
        <taxon>Dikarya</taxon>
        <taxon>Ascomycota</taxon>
        <taxon>Pezizomycotina</taxon>
        <taxon>Dothideomycetes</taxon>
        <taxon>Pleosporomycetidae</taxon>
        <taxon>Pleosporales</taxon>
        <taxon>Massarineae</taxon>
        <taxon>Didymosphaeriaceae</taxon>
        <taxon>Didymosphaeria</taxon>
    </lineage>
</organism>
<dbReference type="OrthoDB" id="14833at2759"/>
<protein>
    <recommendedName>
        <fullName evidence="6">Oxysterol-binding protein</fullName>
    </recommendedName>
</protein>
<dbReference type="PANTHER" id="PTHR10972:SF92">
    <property type="entry name" value="OXYSTEROL BINDING PROTEIN"/>
    <property type="match status" value="1"/>
</dbReference>
<gene>
    <name evidence="4" type="ORF">N0V89_007643</name>
</gene>
<dbReference type="Proteomes" id="UP001140513">
    <property type="component" value="Unassembled WGS sequence"/>
</dbReference>
<comment type="similarity">
    <text evidence="1 2">Belongs to the OSBP family.</text>
</comment>
<evidence type="ECO:0000256" key="1">
    <source>
        <dbReference type="ARBA" id="ARBA00008842"/>
    </source>
</evidence>
<keyword evidence="5" id="KW-1185">Reference proteome</keyword>
<dbReference type="GO" id="GO:0005829">
    <property type="term" value="C:cytosol"/>
    <property type="evidence" value="ECO:0007669"/>
    <property type="project" value="TreeGrafter"/>
</dbReference>
<feature type="region of interest" description="Disordered" evidence="3">
    <location>
        <begin position="404"/>
        <end position="490"/>
    </location>
</feature>
<dbReference type="InterPro" id="IPR037239">
    <property type="entry name" value="OSBP_sf"/>
</dbReference>
<dbReference type="AlphaFoldDB" id="A0A9W8XLW4"/>
<dbReference type="RefSeq" id="XP_056070651.1">
    <property type="nucleotide sequence ID" value="XM_056216404.1"/>
</dbReference>
<proteinExistence type="inferred from homology"/>
<dbReference type="PROSITE" id="PS01013">
    <property type="entry name" value="OSBP"/>
    <property type="match status" value="1"/>
</dbReference>
<feature type="compositionally biased region" description="Polar residues" evidence="3">
    <location>
        <begin position="411"/>
        <end position="447"/>
    </location>
</feature>
<name>A0A9W8XLW4_9PLEO</name>
<dbReference type="GeneID" id="80911173"/>
<dbReference type="Gene3D" id="1.10.287.2720">
    <property type="match status" value="1"/>
</dbReference>
<dbReference type="SUPFAM" id="SSF144000">
    <property type="entry name" value="Oxysterol-binding protein-like"/>
    <property type="match status" value="1"/>
</dbReference>
<accession>A0A9W8XLW4</accession>
<evidence type="ECO:0000256" key="3">
    <source>
        <dbReference type="SAM" id="MobiDB-lite"/>
    </source>
</evidence>
<dbReference type="Pfam" id="PF01237">
    <property type="entry name" value="Oxysterol_BP"/>
    <property type="match status" value="1"/>
</dbReference>
<evidence type="ECO:0000313" key="4">
    <source>
        <dbReference type="EMBL" id="KAJ4352295.1"/>
    </source>
</evidence>
<dbReference type="GO" id="GO:0016020">
    <property type="term" value="C:membrane"/>
    <property type="evidence" value="ECO:0007669"/>
    <property type="project" value="TreeGrafter"/>
</dbReference>